<comment type="caution">
    <text evidence="1">The sequence shown here is derived from an EMBL/GenBank/DDBJ whole genome shotgun (WGS) entry which is preliminary data.</text>
</comment>
<organism evidence="1 2">
    <name type="scientific">Chaenocephalus aceratus</name>
    <name type="common">Blackfin icefish</name>
    <name type="synonym">Chaenichthys aceratus</name>
    <dbReference type="NCBI Taxonomy" id="36190"/>
    <lineage>
        <taxon>Eukaryota</taxon>
        <taxon>Metazoa</taxon>
        <taxon>Chordata</taxon>
        <taxon>Craniata</taxon>
        <taxon>Vertebrata</taxon>
        <taxon>Euteleostomi</taxon>
        <taxon>Actinopterygii</taxon>
        <taxon>Neopterygii</taxon>
        <taxon>Teleostei</taxon>
        <taxon>Neoteleostei</taxon>
        <taxon>Acanthomorphata</taxon>
        <taxon>Eupercaria</taxon>
        <taxon>Perciformes</taxon>
        <taxon>Notothenioidei</taxon>
        <taxon>Channichthyidae</taxon>
        <taxon>Chaenocephalus</taxon>
    </lineage>
</organism>
<evidence type="ECO:0000313" key="1">
    <source>
        <dbReference type="EMBL" id="KAI4810128.1"/>
    </source>
</evidence>
<dbReference type="EMBL" id="CM043801">
    <property type="protein sequence ID" value="KAI4810128.1"/>
    <property type="molecule type" value="Genomic_DNA"/>
</dbReference>
<proteinExistence type="predicted"/>
<feature type="non-terminal residue" evidence="1">
    <location>
        <position position="1"/>
    </location>
</feature>
<name>A0ACB9WAY6_CHAAC</name>
<gene>
    <name evidence="1" type="ORF">KUCAC02_018975</name>
</gene>
<keyword evidence="2" id="KW-1185">Reference proteome</keyword>
<evidence type="ECO:0000313" key="2">
    <source>
        <dbReference type="Proteomes" id="UP001057452"/>
    </source>
</evidence>
<reference evidence="1" key="1">
    <citation type="submission" date="2022-05" db="EMBL/GenBank/DDBJ databases">
        <title>Chromosome-level genome of Chaenocephalus aceratus.</title>
        <authorList>
            <person name="Park H."/>
        </authorList>
    </citation>
    <scope>NUCLEOTIDE SEQUENCE</scope>
    <source>
        <strain evidence="1">KU_202001</strain>
    </source>
</reference>
<protein>
    <submittedName>
        <fullName evidence="1">Uncharacterized protein</fullName>
    </submittedName>
</protein>
<feature type="non-terminal residue" evidence="1">
    <location>
        <position position="54"/>
    </location>
</feature>
<accession>A0ACB9WAY6</accession>
<dbReference type="Proteomes" id="UP001057452">
    <property type="component" value="Chromosome 17"/>
</dbReference>
<sequence length="54" mass="5837">QVLKTDSWLGRISPRWTGGLACTRLISCHQPEGSIYGVIADQGEEPGFYGSNIA</sequence>